<organism evidence="2 3">
    <name type="scientific">Caenorhabditis auriculariae</name>
    <dbReference type="NCBI Taxonomy" id="2777116"/>
    <lineage>
        <taxon>Eukaryota</taxon>
        <taxon>Metazoa</taxon>
        <taxon>Ecdysozoa</taxon>
        <taxon>Nematoda</taxon>
        <taxon>Chromadorea</taxon>
        <taxon>Rhabditida</taxon>
        <taxon>Rhabditina</taxon>
        <taxon>Rhabditomorpha</taxon>
        <taxon>Rhabditoidea</taxon>
        <taxon>Rhabditidae</taxon>
        <taxon>Peloderinae</taxon>
        <taxon>Caenorhabditis</taxon>
    </lineage>
</organism>
<reference evidence="2" key="1">
    <citation type="submission" date="2020-10" db="EMBL/GenBank/DDBJ databases">
        <authorList>
            <person name="Kikuchi T."/>
        </authorList>
    </citation>
    <scope>NUCLEOTIDE SEQUENCE</scope>
    <source>
        <strain evidence="2">NKZ352</strain>
    </source>
</reference>
<feature type="compositionally biased region" description="Polar residues" evidence="1">
    <location>
        <begin position="169"/>
        <end position="183"/>
    </location>
</feature>
<dbReference type="Proteomes" id="UP000835052">
    <property type="component" value="Unassembled WGS sequence"/>
</dbReference>
<accession>A0A8S1HMZ0</accession>
<sequence>MSSTTPHGEPASAEGNGERTTDNFFSSFVSKGHSIDLSHGAKSFFHSNHKHGLPSNFKEMNEALLNFDTVSIDNLEALNVALGSVSREIRRESNNWSFNQARKKTVVADLQEKQKRIRKTLESRIADIDGIFNSLIDELRSEQPKVAEYSFDITAFRCQRETSPILKSRATSTLRAEQSNKSNPFKRKLLGAQSLDRTHRNENFDQNCSPSP</sequence>
<feature type="region of interest" description="Disordered" evidence="1">
    <location>
        <begin position="169"/>
        <end position="212"/>
    </location>
</feature>
<evidence type="ECO:0000313" key="2">
    <source>
        <dbReference type="EMBL" id="CAD6198005.1"/>
    </source>
</evidence>
<dbReference type="EMBL" id="CAJGYM010000112">
    <property type="protein sequence ID" value="CAD6198005.1"/>
    <property type="molecule type" value="Genomic_DNA"/>
</dbReference>
<keyword evidence="3" id="KW-1185">Reference proteome</keyword>
<comment type="caution">
    <text evidence="2">The sequence shown here is derived from an EMBL/GenBank/DDBJ whole genome shotgun (WGS) entry which is preliminary data.</text>
</comment>
<evidence type="ECO:0000256" key="1">
    <source>
        <dbReference type="SAM" id="MobiDB-lite"/>
    </source>
</evidence>
<gene>
    <name evidence="2" type="ORF">CAUJ_LOCUS13912</name>
</gene>
<name>A0A8S1HMZ0_9PELO</name>
<evidence type="ECO:0000313" key="3">
    <source>
        <dbReference type="Proteomes" id="UP000835052"/>
    </source>
</evidence>
<dbReference type="AlphaFoldDB" id="A0A8S1HMZ0"/>
<feature type="region of interest" description="Disordered" evidence="1">
    <location>
        <begin position="1"/>
        <end position="23"/>
    </location>
</feature>
<protein>
    <submittedName>
        <fullName evidence="2">Uncharacterized protein</fullName>
    </submittedName>
</protein>
<proteinExistence type="predicted"/>